<gene>
    <name evidence="1" type="primary">Cni-C29A12.1</name>
    <name evidence="1" type="synonym">Cnig_chr_V.g19356</name>
    <name evidence="1" type="ORF">B9Z55_019356</name>
</gene>
<protein>
    <submittedName>
        <fullName evidence="1">Uncharacterized protein</fullName>
    </submittedName>
</protein>
<organism evidence="1 2">
    <name type="scientific">Caenorhabditis nigoni</name>
    <dbReference type="NCBI Taxonomy" id="1611254"/>
    <lineage>
        <taxon>Eukaryota</taxon>
        <taxon>Metazoa</taxon>
        <taxon>Ecdysozoa</taxon>
        <taxon>Nematoda</taxon>
        <taxon>Chromadorea</taxon>
        <taxon>Rhabditida</taxon>
        <taxon>Rhabditina</taxon>
        <taxon>Rhabditomorpha</taxon>
        <taxon>Rhabditoidea</taxon>
        <taxon>Rhabditidae</taxon>
        <taxon>Peloderinae</taxon>
        <taxon>Caenorhabditis</taxon>
    </lineage>
</organism>
<evidence type="ECO:0000313" key="2">
    <source>
        <dbReference type="Proteomes" id="UP000230233"/>
    </source>
</evidence>
<reference evidence="2" key="1">
    <citation type="submission" date="2017-10" db="EMBL/GenBank/DDBJ databases">
        <title>Rapid genome shrinkage in a self-fertile nematode reveals novel sperm competition proteins.</title>
        <authorList>
            <person name="Yin D."/>
            <person name="Schwarz E.M."/>
            <person name="Thomas C.G."/>
            <person name="Felde R.L."/>
            <person name="Korf I.F."/>
            <person name="Cutter A.D."/>
            <person name="Schartner C.M."/>
            <person name="Ralston E.J."/>
            <person name="Meyer B.J."/>
            <person name="Haag E.S."/>
        </authorList>
    </citation>
    <scope>NUCLEOTIDE SEQUENCE [LARGE SCALE GENOMIC DNA]</scope>
    <source>
        <strain evidence="2">JU1422</strain>
    </source>
</reference>
<accession>A0A2G5TI48</accession>
<sequence length="262" mass="30484">MLPKIAECSQQVDSLLQKESQILEKVLLLVRCTKNVEWKCQQPRLTSAEEWILKADEIMSDLEKLTDDIVLAEAFFQKISLSESAQLTKRLIDVSNAINNITKNMYKIVNHNQNERMFAAKVIAQQRIKTLLAGKEEAEKLLESRTNFIRQNDEKKKEELKRMRETEIIEEMRSQALIEHKKYLSSLEAVKALEEVEENTFISNDSLADDVTLTEGNLENRKRRRSRSLTRKVVGTIKKTIRRSVSLFNNHRDHHQNPTPKI</sequence>
<dbReference type="OrthoDB" id="5854652at2759"/>
<dbReference type="EMBL" id="PDUG01000005">
    <property type="protein sequence ID" value="PIC26937.1"/>
    <property type="molecule type" value="Genomic_DNA"/>
</dbReference>
<proteinExistence type="predicted"/>
<name>A0A2G5TI48_9PELO</name>
<dbReference type="Proteomes" id="UP000230233">
    <property type="component" value="Chromosome V"/>
</dbReference>
<keyword evidence="2" id="KW-1185">Reference proteome</keyword>
<dbReference type="AlphaFoldDB" id="A0A2G5TI48"/>
<comment type="caution">
    <text evidence="1">The sequence shown here is derived from an EMBL/GenBank/DDBJ whole genome shotgun (WGS) entry which is preliminary data.</text>
</comment>
<evidence type="ECO:0000313" key="1">
    <source>
        <dbReference type="EMBL" id="PIC26937.1"/>
    </source>
</evidence>